<feature type="domain" description="C2H2-type" evidence="11">
    <location>
        <begin position="495"/>
        <end position="522"/>
    </location>
</feature>
<feature type="domain" description="C2H2-type" evidence="11">
    <location>
        <begin position="523"/>
        <end position="550"/>
    </location>
</feature>
<dbReference type="Ensembl" id="ENSCCRT00015062799.1">
    <property type="protein sequence ID" value="ENSCCRP00015060820.1"/>
    <property type="gene ID" value="ENSCCRG00015024887.1"/>
</dbReference>
<dbReference type="Pfam" id="PF00096">
    <property type="entry name" value="zf-C2H2"/>
    <property type="match status" value="3"/>
</dbReference>
<evidence type="ECO:0000256" key="10">
    <source>
        <dbReference type="SAM" id="MobiDB-lite"/>
    </source>
</evidence>
<dbReference type="FunFam" id="3.30.160.60:FF:000262">
    <property type="entry name" value="PR domain zinc finger protein 1"/>
    <property type="match status" value="1"/>
</dbReference>
<feature type="domain" description="C2H2-type" evidence="11">
    <location>
        <begin position="467"/>
        <end position="494"/>
    </location>
</feature>
<feature type="region of interest" description="Disordered" evidence="10">
    <location>
        <begin position="632"/>
        <end position="677"/>
    </location>
</feature>
<reference evidence="13" key="1">
    <citation type="submission" date="2025-08" db="UniProtKB">
        <authorList>
            <consortium name="Ensembl"/>
        </authorList>
    </citation>
    <scope>IDENTIFICATION</scope>
</reference>
<proteinExistence type="inferred from homology"/>
<feature type="compositionally biased region" description="Polar residues" evidence="10">
    <location>
        <begin position="360"/>
        <end position="376"/>
    </location>
</feature>
<dbReference type="Proteomes" id="UP000694700">
    <property type="component" value="Unplaced"/>
</dbReference>
<dbReference type="PIRSF" id="PIRSF013212">
    <property type="entry name" value="PRDM1"/>
    <property type="match status" value="1"/>
</dbReference>
<dbReference type="GO" id="GO:0005634">
    <property type="term" value="C:nucleus"/>
    <property type="evidence" value="ECO:0007669"/>
    <property type="project" value="UniProtKB-SubCell"/>
</dbReference>
<dbReference type="PROSITE" id="PS00028">
    <property type="entry name" value="ZINC_FINGER_C2H2_1"/>
    <property type="match status" value="4"/>
</dbReference>
<dbReference type="GO" id="GO:0005737">
    <property type="term" value="C:cytoplasm"/>
    <property type="evidence" value="ECO:0007669"/>
    <property type="project" value="UniProtKB-SubCell"/>
</dbReference>
<evidence type="ECO:0000256" key="5">
    <source>
        <dbReference type="ARBA" id="ARBA00023015"/>
    </source>
</evidence>
<evidence type="ECO:0000259" key="12">
    <source>
        <dbReference type="PROSITE" id="PS50280"/>
    </source>
</evidence>
<dbReference type="InterPro" id="IPR036236">
    <property type="entry name" value="Znf_C2H2_sf"/>
</dbReference>
<feature type="region of interest" description="Disordered" evidence="10">
    <location>
        <begin position="1"/>
        <end position="27"/>
    </location>
</feature>
<feature type="compositionally biased region" description="Basic and acidic residues" evidence="10">
    <location>
        <begin position="348"/>
        <end position="359"/>
    </location>
</feature>
<feature type="domain" description="C2H2-type" evidence="11">
    <location>
        <begin position="439"/>
        <end position="466"/>
    </location>
</feature>
<dbReference type="PROSITE" id="PS50280">
    <property type="entry name" value="SET"/>
    <property type="match status" value="1"/>
</dbReference>
<dbReference type="GO" id="GO:0045165">
    <property type="term" value="P:cell fate commitment"/>
    <property type="evidence" value="ECO:0007669"/>
    <property type="project" value="UniProtKB-UniRule"/>
</dbReference>
<evidence type="ECO:0000256" key="9">
    <source>
        <dbReference type="PROSITE-ProRule" id="PRU00042"/>
    </source>
</evidence>
<evidence type="ECO:0000259" key="11">
    <source>
        <dbReference type="PROSITE" id="PS50157"/>
    </source>
</evidence>
<dbReference type="InterPro" id="IPR050331">
    <property type="entry name" value="Zinc_finger"/>
</dbReference>
<dbReference type="InterPro" id="IPR013087">
    <property type="entry name" value="Znf_C2H2_type"/>
</dbReference>
<comment type="similarity">
    <text evidence="8">Belongs to the class V-like SAM-binding methyltransferase superfamily.</text>
</comment>
<keyword evidence="6" id="KW-0804">Transcription</keyword>
<feature type="region of interest" description="Disordered" evidence="10">
    <location>
        <begin position="339"/>
        <end position="418"/>
    </location>
</feature>
<feature type="compositionally biased region" description="Basic and acidic residues" evidence="10">
    <location>
        <begin position="17"/>
        <end position="26"/>
    </location>
</feature>
<keyword evidence="1" id="KW-0479">Metal-binding</keyword>
<dbReference type="InterPro" id="IPR001214">
    <property type="entry name" value="SET_dom"/>
</dbReference>
<keyword evidence="4" id="KW-0862">Zinc</keyword>
<evidence type="ECO:0000256" key="6">
    <source>
        <dbReference type="ARBA" id="ARBA00023163"/>
    </source>
</evidence>
<evidence type="ECO:0000256" key="4">
    <source>
        <dbReference type="ARBA" id="ARBA00022833"/>
    </source>
</evidence>
<keyword evidence="3 9" id="KW-0863">Zinc-finger</keyword>
<accession>A0A8C1W4W5</accession>
<dbReference type="GO" id="GO:0008270">
    <property type="term" value="F:zinc ion binding"/>
    <property type="evidence" value="ECO:0007669"/>
    <property type="project" value="UniProtKB-KW"/>
</dbReference>
<dbReference type="FunFam" id="3.30.160.60:FF:002343">
    <property type="entry name" value="Zinc finger protein 33A"/>
    <property type="match status" value="1"/>
</dbReference>
<feature type="compositionally biased region" description="Polar residues" evidence="10">
    <location>
        <begin position="1"/>
        <end position="16"/>
    </location>
</feature>
<keyword evidence="5" id="KW-0805">Transcription regulation</keyword>
<dbReference type="Gene3D" id="2.170.270.10">
    <property type="entry name" value="SET domain"/>
    <property type="match status" value="1"/>
</dbReference>
<feature type="domain" description="SET" evidence="12">
    <location>
        <begin position="52"/>
        <end position="166"/>
    </location>
</feature>
<feature type="compositionally biased region" description="Polar residues" evidence="10">
    <location>
        <begin position="400"/>
        <end position="418"/>
    </location>
</feature>
<dbReference type="SUPFAM" id="SSF57667">
    <property type="entry name" value="beta-beta-alpha zinc fingers"/>
    <property type="match status" value="3"/>
</dbReference>
<comment type="subcellular location">
    <subcellularLocation>
        <location evidence="8">Nucleus</location>
    </subcellularLocation>
    <subcellularLocation>
        <location evidence="8">Cytoplasm</location>
    </subcellularLocation>
</comment>
<name>A0A8C1W4W5_CYPCA</name>
<keyword evidence="7" id="KW-0539">Nucleus</keyword>
<evidence type="ECO:0000256" key="8">
    <source>
        <dbReference type="PIRNR" id="PIRNR013212"/>
    </source>
</evidence>
<dbReference type="EC" id="2.1.1.-" evidence="8"/>
<evidence type="ECO:0000256" key="2">
    <source>
        <dbReference type="ARBA" id="ARBA00022737"/>
    </source>
</evidence>
<dbReference type="CDD" id="cd00065">
    <property type="entry name" value="FYVE_like_SF"/>
    <property type="match status" value="1"/>
</dbReference>
<dbReference type="InterPro" id="IPR046341">
    <property type="entry name" value="SET_dom_sf"/>
</dbReference>
<sequence>MPSKTLTTTANESIAKQTEEQEVDVRHNHHVKDDEPDFDGWKETRARTSLSRNLRFAYHNQKVLGVFTTEVIPLGTLFGPLLGQHLHPEDMPANIHGKHIWMIFSEGRLHHFLSCEDESSSNWMRFVNYASSPWQQNLAVFQIGMQIYFYAMKVLMPGEELRVGRSLEHEQPMSTSLRTACLKQPPPTHSSSQGKDQVRKRKRGHTVTEILDLDPWTDHHTETPPNKPFNAITQTNYREKETRDLQNPKLPLFSMTKAVSEVPLNLKMASSVGEHVYTSAIPQSSMPKYIWPVIQYAPSHQPVGFGQTTPHMSHNIPPIHMYPSLLHPTSNENHLSLALTNRGNPKIKVTDSAKRETNPKDSTNQLSGLSNATNPSPAEVSSADDITAQRDSPEMGVASSCVSASTRHGTESQVGQKQQTIGYKALPYPLQRQNGKIQYKCNVCEKNFSQLSNLKVHLRVHSGEKPYKCNICRRNFSQLAHLQKHIQVHTGEKPHECHVCNRRFSSCSNLKTHLRLHSGERPYACKQCLASFTQHIHLRLHRRMHASPRSHCCPHCSRRYTHLCSLQIHLHQFCPASSLTGSASQLCRANDEIERFDLSEGAAKHEAGLEAESIKKICQEILTLAVPQGATQAKTMTHQSSSSVSPKDDGESGSAADNNNKHKDVSRNAESRSVRCR</sequence>
<comment type="subunit">
    <text evidence="8">Interacts with PRMT5. Interacts with FBXO10. Interacts with FBXO11.</text>
</comment>
<evidence type="ECO:0000313" key="14">
    <source>
        <dbReference type="Proteomes" id="UP000694700"/>
    </source>
</evidence>
<evidence type="ECO:0000256" key="1">
    <source>
        <dbReference type="ARBA" id="ARBA00022723"/>
    </source>
</evidence>
<dbReference type="InterPro" id="IPR016608">
    <property type="entry name" value="PRDM1"/>
</dbReference>
<protein>
    <recommendedName>
        <fullName evidence="8">PR domain zinc finger protein 1</fullName>
        <ecNumber evidence="8">2.1.1.-</ecNumber>
    </recommendedName>
</protein>
<dbReference type="PANTHER" id="PTHR16515:SF68">
    <property type="entry name" value="PR DOMAIN ZINC FINGER PROTEIN 1"/>
    <property type="match status" value="1"/>
</dbReference>
<feature type="compositionally biased region" description="Polar residues" evidence="10">
    <location>
        <begin position="632"/>
        <end position="645"/>
    </location>
</feature>
<dbReference type="SUPFAM" id="SSF82199">
    <property type="entry name" value="SET domain"/>
    <property type="match status" value="1"/>
</dbReference>
<dbReference type="Pfam" id="PF21549">
    <property type="entry name" value="PRDM2_PR"/>
    <property type="match status" value="1"/>
</dbReference>
<keyword evidence="2" id="KW-0677">Repeat</keyword>
<evidence type="ECO:0000313" key="13">
    <source>
        <dbReference type="Ensembl" id="ENSCCRP00015060820.1"/>
    </source>
</evidence>
<evidence type="ECO:0000256" key="7">
    <source>
        <dbReference type="ARBA" id="ARBA00023242"/>
    </source>
</evidence>
<dbReference type="Gene3D" id="3.30.160.60">
    <property type="entry name" value="Classic Zinc Finger"/>
    <property type="match status" value="4"/>
</dbReference>
<dbReference type="PROSITE" id="PS50157">
    <property type="entry name" value="ZINC_FINGER_C2H2_2"/>
    <property type="match status" value="4"/>
</dbReference>
<dbReference type="FunFam" id="3.30.160.60:FF:000710">
    <property type="entry name" value="Zinc finger protein 768"/>
    <property type="match status" value="1"/>
</dbReference>
<dbReference type="GO" id="GO:0000978">
    <property type="term" value="F:RNA polymerase II cis-regulatory region sequence-specific DNA binding"/>
    <property type="evidence" value="ECO:0007669"/>
    <property type="project" value="TreeGrafter"/>
</dbReference>
<dbReference type="FunFam" id="3.30.160.60:FF:000478">
    <property type="entry name" value="Zinc finger protein 133"/>
    <property type="match status" value="1"/>
</dbReference>
<feature type="compositionally biased region" description="Basic and acidic residues" evidence="10">
    <location>
        <begin position="659"/>
        <end position="677"/>
    </location>
</feature>
<dbReference type="GO" id="GO:0001227">
    <property type="term" value="F:DNA-binding transcription repressor activity, RNA polymerase II-specific"/>
    <property type="evidence" value="ECO:0007669"/>
    <property type="project" value="InterPro"/>
</dbReference>
<dbReference type="PANTHER" id="PTHR16515">
    <property type="entry name" value="PR DOMAIN ZINC FINGER PROTEIN"/>
    <property type="match status" value="1"/>
</dbReference>
<evidence type="ECO:0000256" key="3">
    <source>
        <dbReference type="ARBA" id="ARBA00022771"/>
    </source>
</evidence>
<dbReference type="SMART" id="SM00355">
    <property type="entry name" value="ZnF_C2H2"/>
    <property type="match status" value="4"/>
</dbReference>
<dbReference type="AlphaFoldDB" id="A0A8C1W4W5"/>
<organism evidence="13 14">
    <name type="scientific">Cyprinus carpio</name>
    <name type="common">Common carp</name>
    <dbReference type="NCBI Taxonomy" id="7962"/>
    <lineage>
        <taxon>Eukaryota</taxon>
        <taxon>Metazoa</taxon>
        <taxon>Chordata</taxon>
        <taxon>Craniata</taxon>
        <taxon>Vertebrata</taxon>
        <taxon>Euteleostomi</taxon>
        <taxon>Actinopterygii</taxon>
        <taxon>Neopterygii</taxon>
        <taxon>Teleostei</taxon>
        <taxon>Ostariophysi</taxon>
        <taxon>Cypriniformes</taxon>
        <taxon>Cyprinidae</taxon>
        <taxon>Cyprininae</taxon>
        <taxon>Cyprinus</taxon>
    </lineage>
</organism>
<comment type="function">
    <text evidence="8">Transcription factor that mediates a transcriptional program in various innate and adaptive immune tissue-resident lymphocyte T cell types such as tissue-resident memory T (Trm), natural killer (trNK) and natural killer T (NKT) cells and negatively regulates gene expression of proteins that promote the egress of tissue-resident T-cell populations from non-lymphoid organs. Plays a role in the development, retention and long-term establishment of adaptive and innate tissue-resident lymphocyte T cell types in non-lymphoid organs, such as the skin and gut, but also in other nonbarrier tissues like liver and kidney, and therefore may provide immediate immunological protection against reactivating infections or viral reinfection. Binds specifically to the PRDI element in the promoter of the beta-interferon gene. Drives the maturation of B-lymphocytes into Ig secreting cells. Associates with the transcriptional repressor ZNF683 to chromatin at gene promoter regions.</text>
</comment>
<feature type="region of interest" description="Disordered" evidence="10">
    <location>
        <begin position="180"/>
        <end position="204"/>
    </location>
</feature>